<dbReference type="CDD" id="cd06558">
    <property type="entry name" value="crotonase-like"/>
    <property type="match status" value="1"/>
</dbReference>
<dbReference type="InterPro" id="IPR051683">
    <property type="entry name" value="Enoyl-CoA_Hydratase/Isomerase"/>
</dbReference>
<evidence type="ECO:0000313" key="2">
    <source>
        <dbReference type="EMBL" id="KZN63290.1"/>
    </source>
</evidence>
<dbReference type="Gene3D" id="1.10.12.10">
    <property type="entry name" value="Lyase 2-enoyl-coa Hydratase, Chain A, domain 2"/>
    <property type="match status" value="1"/>
</dbReference>
<dbReference type="InterPro" id="IPR001753">
    <property type="entry name" value="Enoyl-CoA_hydra/iso"/>
</dbReference>
<dbReference type="Proteomes" id="UP000076486">
    <property type="component" value="Unassembled WGS sequence"/>
</dbReference>
<evidence type="ECO:0008006" key="4">
    <source>
        <dbReference type="Google" id="ProtNLM"/>
    </source>
</evidence>
<dbReference type="PANTHER" id="PTHR42964">
    <property type="entry name" value="ENOYL-COA HYDRATASE"/>
    <property type="match status" value="1"/>
</dbReference>
<organism evidence="2 3">
    <name type="scientific">Pseudoalteromonas luteoviolacea CPMOR-1</name>
    <dbReference type="NCBI Taxonomy" id="1365248"/>
    <lineage>
        <taxon>Bacteria</taxon>
        <taxon>Pseudomonadati</taxon>
        <taxon>Pseudomonadota</taxon>
        <taxon>Gammaproteobacteria</taxon>
        <taxon>Alteromonadales</taxon>
        <taxon>Pseudoalteromonadaceae</taxon>
        <taxon>Pseudoalteromonas</taxon>
    </lineage>
</organism>
<dbReference type="PANTHER" id="PTHR42964:SF1">
    <property type="entry name" value="POLYKETIDE BIOSYNTHESIS ENOYL-COA HYDRATASE PKSH-RELATED"/>
    <property type="match status" value="1"/>
</dbReference>
<dbReference type="RefSeq" id="WP_063368089.1">
    <property type="nucleotide sequence ID" value="NZ_AUYC01000028.1"/>
</dbReference>
<protein>
    <recommendedName>
        <fullName evidence="4">Gamma-carboxygeranoyl-CoA hydratase</fullName>
    </recommendedName>
</protein>
<dbReference type="InterPro" id="IPR029045">
    <property type="entry name" value="ClpP/crotonase-like_dom_sf"/>
</dbReference>
<dbReference type="EMBL" id="AUYC01000028">
    <property type="protein sequence ID" value="KZN63290.1"/>
    <property type="molecule type" value="Genomic_DNA"/>
</dbReference>
<comment type="caution">
    <text evidence="2">The sequence shown here is derived from an EMBL/GenBank/DDBJ whole genome shotgun (WGS) entry which is preliminary data.</text>
</comment>
<dbReference type="GO" id="GO:0008300">
    <property type="term" value="P:isoprenoid catabolic process"/>
    <property type="evidence" value="ECO:0007669"/>
    <property type="project" value="TreeGrafter"/>
</dbReference>
<reference evidence="2 3" key="1">
    <citation type="submission" date="2013-07" db="EMBL/GenBank/DDBJ databases">
        <title>Comparative Genomic and Metabolomic Analysis of Twelve Strains of Pseudoalteromonas luteoviolacea.</title>
        <authorList>
            <person name="Vynne N.G."/>
            <person name="Mansson M."/>
            <person name="Gram L."/>
        </authorList>
    </citation>
    <scope>NUCLEOTIDE SEQUENCE [LARGE SCALE GENOMIC DNA]</scope>
    <source>
        <strain evidence="2 3">CPMOR-1</strain>
    </source>
</reference>
<gene>
    <name evidence="2" type="ORF">N473_17835</name>
</gene>
<comment type="similarity">
    <text evidence="1">Belongs to the enoyl-CoA hydratase/isomerase family.</text>
</comment>
<dbReference type="Gene3D" id="3.90.226.10">
    <property type="entry name" value="2-enoyl-CoA Hydratase, Chain A, domain 1"/>
    <property type="match status" value="1"/>
</dbReference>
<accession>A0A167KUI1</accession>
<name>A0A167KUI1_9GAMM</name>
<sequence length="253" mass="27813">MTPPALTHVSMTEHGSVVRIVINNEKEHNAFDSLLIAELTRVLKALYDSEQCETIVFSTVGRCFSIGASLNWMKEASTLDDADNYKSSRELADLLQLIQNMPQTTIAKVQGAAFGGAIGILCCMDIVLASKRVNFCFREVKSGLVPATIAPYVIGCIGSKKTKKLFQTAEIFSCEQAFQYGIVDMICESLEDIDRQCDLTLSQLAECAPNAKRISKRLVLDLKTIPPSSVLDYTAQLLAKVRVSDEAQLRLKA</sequence>
<dbReference type="GO" id="GO:0003824">
    <property type="term" value="F:catalytic activity"/>
    <property type="evidence" value="ECO:0007669"/>
    <property type="project" value="UniProtKB-ARBA"/>
</dbReference>
<dbReference type="Pfam" id="PF00378">
    <property type="entry name" value="ECH_1"/>
    <property type="match status" value="1"/>
</dbReference>
<dbReference type="PATRIC" id="fig|1365248.3.peg.2486"/>
<evidence type="ECO:0000256" key="1">
    <source>
        <dbReference type="ARBA" id="ARBA00005254"/>
    </source>
</evidence>
<dbReference type="InterPro" id="IPR014748">
    <property type="entry name" value="Enoyl-CoA_hydra_C"/>
</dbReference>
<evidence type="ECO:0000313" key="3">
    <source>
        <dbReference type="Proteomes" id="UP000076486"/>
    </source>
</evidence>
<proteinExistence type="inferred from homology"/>
<dbReference type="SUPFAM" id="SSF52096">
    <property type="entry name" value="ClpP/crotonase"/>
    <property type="match status" value="1"/>
</dbReference>
<dbReference type="AlphaFoldDB" id="A0A167KUI1"/>